<comment type="subcellular location">
    <subcellularLocation>
        <location evidence="1">Cell outer membrane</location>
        <topology evidence="1">Multi-pass membrane protein</topology>
    </subcellularLocation>
</comment>
<dbReference type="EMBL" id="JAAVXB010000011">
    <property type="protein sequence ID" value="NKF24049.1"/>
    <property type="molecule type" value="Genomic_DNA"/>
</dbReference>
<comment type="caution">
    <text evidence="13">The sequence shown here is derived from an EMBL/GenBank/DDBJ whole genome shotgun (WGS) entry which is preliminary data.</text>
</comment>
<evidence type="ECO:0000256" key="5">
    <source>
        <dbReference type="ARBA" id="ARBA00022692"/>
    </source>
</evidence>
<reference evidence="13" key="1">
    <citation type="submission" date="2020-03" db="EMBL/GenBank/DDBJ databases">
        <title>Solimonas marina sp. nov., isolated from deep seawater of the Pacific Ocean.</title>
        <authorList>
            <person name="Liu X."/>
            <person name="Lai Q."/>
            <person name="Sun F."/>
            <person name="Gai Y."/>
            <person name="Li G."/>
            <person name="Shao Z."/>
        </authorList>
    </citation>
    <scope>NUCLEOTIDE SEQUENCE</scope>
    <source>
        <strain evidence="13">C16B3</strain>
    </source>
</reference>
<evidence type="ECO:0000256" key="8">
    <source>
        <dbReference type="ARBA" id="ARBA00023114"/>
    </source>
</evidence>
<evidence type="ECO:0000313" key="14">
    <source>
        <dbReference type="Proteomes" id="UP000653472"/>
    </source>
</evidence>
<sequence>MSKIPAFSPGARAGLAFGGVLLALSIPAHADTSLEISGRVSAGLDYVNGIDNTADGGGSSDDKFRGGGNQWGTSLLDIKGSQDLSDLNDALPDDLKAIFLLESGFDAMKGELNGSALFNRRAYAGLSSQRYGTLVFGKNLSLSNNGWYIDPFYQQFMGYETLVRGRDWQGVDNMVQYTTPTYHGWNAEVQIGFGGDTGSFNASRNDAVTLNYVGKIVELRAIYDVRRDDNAQYSDLFLYSREWILGGALHLGTVDLYAGYNGLSAPNGAENADSTGYGYERADHYWAGAHYWVTPRWRLQGALYHINVDNDGGNATLYALGTTYNFADNFFTYASVGTVSNSDAADFAVEATDERPEDGHSQQAVYFGFVYSFKGDFSFPR</sequence>
<keyword evidence="9" id="KW-0472">Membrane</keyword>
<keyword evidence="4" id="KW-1134">Transmembrane beta strand</keyword>
<dbReference type="SUPFAM" id="SSF56935">
    <property type="entry name" value="Porins"/>
    <property type="match status" value="1"/>
</dbReference>
<evidence type="ECO:0000256" key="3">
    <source>
        <dbReference type="ARBA" id="ARBA00022448"/>
    </source>
</evidence>
<dbReference type="AlphaFoldDB" id="A0A969WD68"/>
<dbReference type="Pfam" id="PF13609">
    <property type="entry name" value="Porin_4"/>
    <property type="match status" value="1"/>
</dbReference>
<proteinExistence type="predicted"/>
<keyword evidence="3" id="KW-0813">Transport</keyword>
<dbReference type="CDD" id="cd00342">
    <property type="entry name" value="gram_neg_porins"/>
    <property type="match status" value="1"/>
</dbReference>
<dbReference type="InterPro" id="IPR023614">
    <property type="entry name" value="Porin_dom_sf"/>
</dbReference>
<accession>A0A969WD68</accession>
<dbReference type="InterPro" id="IPR050298">
    <property type="entry name" value="Gram-neg_bact_OMP"/>
</dbReference>
<feature type="domain" description="Porin" evidence="12">
    <location>
        <begin position="20"/>
        <end position="343"/>
    </location>
</feature>
<dbReference type="Gene3D" id="2.40.160.10">
    <property type="entry name" value="Porin"/>
    <property type="match status" value="1"/>
</dbReference>
<feature type="signal peptide" evidence="11">
    <location>
        <begin position="1"/>
        <end position="30"/>
    </location>
</feature>
<dbReference type="GO" id="GO:0006811">
    <property type="term" value="P:monoatomic ion transport"/>
    <property type="evidence" value="ECO:0007669"/>
    <property type="project" value="UniProtKB-KW"/>
</dbReference>
<evidence type="ECO:0000256" key="4">
    <source>
        <dbReference type="ARBA" id="ARBA00022452"/>
    </source>
</evidence>
<evidence type="ECO:0000256" key="2">
    <source>
        <dbReference type="ARBA" id="ARBA00011233"/>
    </source>
</evidence>
<keyword evidence="10" id="KW-0998">Cell outer membrane</keyword>
<evidence type="ECO:0000256" key="1">
    <source>
        <dbReference type="ARBA" id="ARBA00004571"/>
    </source>
</evidence>
<keyword evidence="6 11" id="KW-0732">Signal</keyword>
<dbReference type="Proteomes" id="UP000653472">
    <property type="component" value="Unassembled WGS sequence"/>
</dbReference>
<dbReference type="GO" id="GO:0015288">
    <property type="term" value="F:porin activity"/>
    <property type="evidence" value="ECO:0007669"/>
    <property type="project" value="UniProtKB-KW"/>
</dbReference>
<feature type="chain" id="PRO_5037362903" evidence="11">
    <location>
        <begin position="31"/>
        <end position="381"/>
    </location>
</feature>
<gene>
    <name evidence="13" type="ORF">G7Y82_17190</name>
</gene>
<keyword evidence="7" id="KW-0406">Ion transport</keyword>
<name>A0A969WD68_9GAMM</name>
<evidence type="ECO:0000313" key="13">
    <source>
        <dbReference type="EMBL" id="NKF24049.1"/>
    </source>
</evidence>
<evidence type="ECO:0000259" key="12">
    <source>
        <dbReference type="Pfam" id="PF13609"/>
    </source>
</evidence>
<evidence type="ECO:0000256" key="10">
    <source>
        <dbReference type="ARBA" id="ARBA00023237"/>
    </source>
</evidence>
<keyword evidence="8" id="KW-0626">Porin</keyword>
<evidence type="ECO:0000256" key="9">
    <source>
        <dbReference type="ARBA" id="ARBA00023136"/>
    </source>
</evidence>
<dbReference type="InterPro" id="IPR033900">
    <property type="entry name" value="Gram_neg_porin_domain"/>
</dbReference>
<protein>
    <submittedName>
        <fullName evidence="13">Porin</fullName>
    </submittedName>
</protein>
<evidence type="ECO:0000256" key="11">
    <source>
        <dbReference type="SAM" id="SignalP"/>
    </source>
</evidence>
<dbReference type="GO" id="GO:0009279">
    <property type="term" value="C:cell outer membrane"/>
    <property type="evidence" value="ECO:0007669"/>
    <property type="project" value="UniProtKB-SubCell"/>
</dbReference>
<dbReference type="RefSeq" id="WP_168149375.1">
    <property type="nucleotide sequence ID" value="NZ_JAAVXB010000011.1"/>
</dbReference>
<dbReference type="GO" id="GO:0046930">
    <property type="term" value="C:pore complex"/>
    <property type="evidence" value="ECO:0007669"/>
    <property type="project" value="UniProtKB-KW"/>
</dbReference>
<comment type="subunit">
    <text evidence="2">Homotrimer.</text>
</comment>
<evidence type="ECO:0000256" key="7">
    <source>
        <dbReference type="ARBA" id="ARBA00023065"/>
    </source>
</evidence>
<dbReference type="PANTHER" id="PTHR34501:SF9">
    <property type="entry name" value="MAJOR OUTER MEMBRANE PROTEIN P.IA"/>
    <property type="match status" value="1"/>
</dbReference>
<evidence type="ECO:0000256" key="6">
    <source>
        <dbReference type="ARBA" id="ARBA00022729"/>
    </source>
</evidence>
<dbReference type="PANTHER" id="PTHR34501">
    <property type="entry name" value="PROTEIN YDDL-RELATED"/>
    <property type="match status" value="1"/>
</dbReference>
<keyword evidence="5" id="KW-0812">Transmembrane</keyword>
<organism evidence="13 14">
    <name type="scientific">Solimonas marina</name>
    <dbReference type="NCBI Taxonomy" id="2714601"/>
    <lineage>
        <taxon>Bacteria</taxon>
        <taxon>Pseudomonadati</taxon>
        <taxon>Pseudomonadota</taxon>
        <taxon>Gammaproteobacteria</taxon>
        <taxon>Nevskiales</taxon>
        <taxon>Nevskiaceae</taxon>
        <taxon>Solimonas</taxon>
    </lineage>
</organism>
<keyword evidence="14" id="KW-1185">Reference proteome</keyword>